<dbReference type="PANTHER" id="PTHR37024">
    <property type="entry name" value="TYPE VI SECRETION SYSTEM DUF2094 AND IMPA-RELATED DOMAIN PROTEIN"/>
    <property type="match status" value="1"/>
</dbReference>
<sequence length="608" mass="66573">MPLRNDLLNAIPGENPSGQNLKYAPVFDKIKEARREDDDAAQGEWKRERKLADWPQVVKLSGESLATKTKDLQLGVWLTEALLKTQGIGGLREGLDLLKGLVEGFWDTLYPEIEDGDLELRAAPLEWIGSRLGQAVKDAPITKGRLSWFVYKESRKIPTEADAGGAETKAEARAAAIAEGKITPEEFDTSFESSPKAYYVQLSADYEGTLESLQALDELCAEKFQDVAPGFGPLRNTIEEVQQAVRVFLQKKREKEPDEPVEGAESEAAEPPIEELPEVATAAESAAAPARARKAGAALSAEPADRSDAIARVLSAAKFLRAENQYDPAPYLLLRGLRWGELRAAGSEIDASLLAAPPSDLRQDLKRLALEGNWTEVLEAAERGMGMECGRGWLDLQRYVGRASYELGSYYEPIRAAVISGVRGFLADYPQLPELTLMDDTPTANAETLAWLKEYVIVAPAPAEAAYAAVAFTDGEAASGSGADAGPDTFDLAMQAARSGRPQEGIEMLMREMAQERNGRARFHRKVQLTQLCISTGHEAIAVPILQELAAEIERRKLEDWESSELLAQPLALLYRCLAKDEGSADACQKLYSWICRLDPVQAMNVAR</sequence>
<dbReference type="KEGG" id="sus:Acid_0235"/>
<dbReference type="OrthoDB" id="9771118at2"/>
<dbReference type="AlphaFoldDB" id="Q02CG8"/>
<feature type="region of interest" description="Disordered" evidence="1">
    <location>
        <begin position="252"/>
        <end position="274"/>
    </location>
</feature>
<dbReference type="Pfam" id="PF16989">
    <property type="entry name" value="T6SS_VasJ"/>
    <property type="match status" value="1"/>
</dbReference>
<dbReference type="InterPro" id="IPR010657">
    <property type="entry name" value="ImpA_N"/>
</dbReference>
<feature type="compositionally biased region" description="Acidic residues" evidence="1">
    <location>
        <begin position="259"/>
        <end position="274"/>
    </location>
</feature>
<accession>Q02CG8</accession>
<dbReference type="InterPro" id="IPR017740">
    <property type="entry name" value="TssA-like"/>
</dbReference>
<name>Q02CG8_SOLUE</name>
<evidence type="ECO:0000256" key="1">
    <source>
        <dbReference type="SAM" id="MobiDB-lite"/>
    </source>
</evidence>
<organism evidence="3">
    <name type="scientific">Solibacter usitatus (strain Ellin6076)</name>
    <dbReference type="NCBI Taxonomy" id="234267"/>
    <lineage>
        <taxon>Bacteria</taxon>
        <taxon>Pseudomonadati</taxon>
        <taxon>Acidobacteriota</taxon>
        <taxon>Terriglobia</taxon>
        <taxon>Bryobacterales</taxon>
        <taxon>Solibacteraceae</taxon>
        <taxon>Candidatus Solibacter</taxon>
    </lineage>
</organism>
<protein>
    <submittedName>
        <fullName evidence="3">ImpA domain protein</fullName>
    </submittedName>
</protein>
<dbReference type="STRING" id="234267.Acid_0235"/>
<dbReference type="EMBL" id="CP000473">
    <property type="protein sequence ID" value="ABJ81248.1"/>
    <property type="molecule type" value="Genomic_DNA"/>
</dbReference>
<dbReference type="NCBIfam" id="TIGR03363">
    <property type="entry name" value="VI_chp_8"/>
    <property type="match status" value="1"/>
</dbReference>
<dbReference type="Pfam" id="PF06812">
    <property type="entry name" value="ImpA_N"/>
    <property type="match status" value="1"/>
</dbReference>
<dbReference type="eggNOG" id="COG3515">
    <property type="taxonomic scope" value="Bacteria"/>
</dbReference>
<evidence type="ECO:0000259" key="2">
    <source>
        <dbReference type="Pfam" id="PF06812"/>
    </source>
</evidence>
<dbReference type="HOGENOM" id="CLU_031288_0_0_0"/>
<dbReference type="InParanoid" id="Q02CG8"/>
<reference evidence="3" key="1">
    <citation type="submission" date="2006-10" db="EMBL/GenBank/DDBJ databases">
        <title>Complete sequence of Solibacter usitatus Ellin6076.</title>
        <authorList>
            <consortium name="US DOE Joint Genome Institute"/>
            <person name="Copeland A."/>
            <person name="Lucas S."/>
            <person name="Lapidus A."/>
            <person name="Barry K."/>
            <person name="Detter J.C."/>
            <person name="Glavina del Rio T."/>
            <person name="Hammon N."/>
            <person name="Israni S."/>
            <person name="Dalin E."/>
            <person name="Tice H."/>
            <person name="Pitluck S."/>
            <person name="Thompson L.S."/>
            <person name="Brettin T."/>
            <person name="Bruce D."/>
            <person name="Han C."/>
            <person name="Tapia R."/>
            <person name="Gilna P."/>
            <person name="Schmutz J."/>
            <person name="Larimer F."/>
            <person name="Land M."/>
            <person name="Hauser L."/>
            <person name="Kyrpides N."/>
            <person name="Mikhailova N."/>
            <person name="Janssen P.H."/>
            <person name="Kuske C.R."/>
            <person name="Richardson P."/>
        </authorList>
    </citation>
    <scope>NUCLEOTIDE SEQUENCE</scope>
    <source>
        <strain evidence="3">Ellin6076</strain>
    </source>
</reference>
<proteinExistence type="predicted"/>
<dbReference type="InterPro" id="IPR017739">
    <property type="entry name" value="T6SS-assoc_VCA0119"/>
</dbReference>
<dbReference type="PANTHER" id="PTHR37024:SF5">
    <property type="entry name" value="IMPA N-TERMINAL DOMAIN-CONTAINING PROTEIN"/>
    <property type="match status" value="1"/>
</dbReference>
<feature type="domain" description="ImpA N-terminal" evidence="2">
    <location>
        <begin position="8"/>
        <end position="128"/>
    </location>
</feature>
<gene>
    <name evidence="3" type="ordered locus">Acid_0235</name>
</gene>
<evidence type="ECO:0000313" key="3">
    <source>
        <dbReference type="EMBL" id="ABJ81248.1"/>
    </source>
</evidence>